<comment type="caution">
    <text evidence="5">The sequence shown here is derived from an EMBL/GenBank/DDBJ whole genome shotgun (WGS) entry which is preliminary data.</text>
</comment>
<evidence type="ECO:0000313" key="6">
    <source>
        <dbReference type="Proteomes" id="UP000823886"/>
    </source>
</evidence>
<evidence type="ECO:0000256" key="1">
    <source>
        <dbReference type="ARBA" id="ARBA00023015"/>
    </source>
</evidence>
<keyword evidence="3" id="KW-0804">Transcription</keyword>
<evidence type="ECO:0000259" key="4">
    <source>
        <dbReference type="PROSITE" id="PS01124"/>
    </source>
</evidence>
<dbReference type="GO" id="GO:0043565">
    <property type="term" value="F:sequence-specific DNA binding"/>
    <property type="evidence" value="ECO:0007669"/>
    <property type="project" value="InterPro"/>
</dbReference>
<dbReference type="SUPFAM" id="SSF51215">
    <property type="entry name" value="Regulatory protein AraC"/>
    <property type="match status" value="1"/>
</dbReference>
<dbReference type="PANTHER" id="PTHR43280">
    <property type="entry name" value="ARAC-FAMILY TRANSCRIPTIONAL REGULATOR"/>
    <property type="match status" value="1"/>
</dbReference>
<dbReference type="Gene3D" id="2.60.120.280">
    <property type="entry name" value="Regulatory protein AraC"/>
    <property type="match status" value="1"/>
</dbReference>
<dbReference type="PROSITE" id="PS01124">
    <property type="entry name" value="HTH_ARAC_FAMILY_2"/>
    <property type="match status" value="1"/>
</dbReference>
<dbReference type="InterPro" id="IPR018062">
    <property type="entry name" value="HTH_AraC-typ_CS"/>
</dbReference>
<feature type="domain" description="HTH araC/xylS-type" evidence="4">
    <location>
        <begin position="167"/>
        <end position="266"/>
    </location>
</feature>
<dbReference type="SMART" id="SM00342">
    <property type="entry name" value="HTH_ARAC"/>
    <property type="match status" value="1"/>
</dbReference>
<evidence type="ECO:0000256" key="3">
    <source>
        <dbReference type="ARBA" id="ARBA00023163"/>
    </source>
</evidence>
<dbReference type="SUPFAM" id="SSF46689">
    <property type="entry name" value="Homeodomain-like"/>
    <property type="match status" value="2"/>
</dbReference>
<dbReference type="InterPro" id="IPR037923">
    <property type="entry name" value="HTH-like"/>
</dbReference>
<keyword evidence="2" id="KW-0238">DNA-binding</keyword>
<gene>
    <name evidence="5" type="ORF">H9753_02065</name>
</gene>
<dbReference type="InterPro" id="IPR003313">
    <property type="entry name" value="AraC-bd"/>
</dbReference>
<dbReference type="InterPro" id="IPR018060">
    <property type="entry name" value="HTH_AraC"/>
</dbReference>
<dbReference type="Pfam" id="PF02311">
    <property type="entry name" value="AraC_binding"/>
    <property type="match status" value="1"/>
</dbReference>
<evidence type="ECO:0000256" key="2">
    <source>
        <dbReference type="ARBA" id="ARBA00023125"/>
    </source>
</evidence>
<sequence>MPIYFRNTPLTEPFTLDSIGDCWQQIPVSRPKGYPHYHYLQTEEGMGKIFIQGKEYPLHPGEGVLIAPFIRHAYSGDEQWRTAFFTLTGTIESSIARILDNRQVIFVDKDQGAKIRELIGKIVKKYENPPLDAKELSIDCYTLLMQFVNGVYSHSLAEDPLYKRYVEPVLKEMELHYAEQISIQELSEKVYVTPQYLSRLFRRFLGCSAYEYLTVYRINKAKEFLLCAPRVEVQEISARVGFLDASHFTAMFKKMAGVTPLEFRRMN</sequence>
<evidence type="ECO:0000313" key="5">
    <source>
        <dbReference type="EMBL" id="HJC62394.1"/>
    </source>
</evidence>
<dbReference type="PANTHER" id="PTHR43280:SF28">
    <property type="entry name" value="HTH-TYPE TRANSCRIPTIONAL ACTIVATOR RHAS"/>
    <property type="match status" value="1"/>
</dbReference>
<name>A0A9D2TA49_9FIRM</name>
<dbReference type="InterPro" id="IPR009057">
    <property type="entry name" value="Homeodomain-like_sf"/>
</dbReference>
<dbReference type="InterPro" id="IPR020449">
    <property type="entry name" value="Tscrpt_reg_AraC-type_HTH"/>
</dbReference>
<organism evidence="5 6">
    <name type="scientific">Candidatus Blautia merdavium</name>
    <dbReference type="NCBI Taxonomy" id="2838494"/>
    <lineage>
        <taxon>Bacteria</taxon>
        <taxon>Bacillati</taxon>
        <taxon>Bacillota</taxon>
        <taxon>Clostridia</taxon>
        <taxon>Lachnospirales</taxon>
        <taxon>Lachnospiraceae</taxon>
        <taxon>Blautia</taxon>
    </lineage>
</organism>
<protein>
    <submittedName>
        <fullName evidence="5">AraC family transcriptional regulator</fullName>
    </submittedName>
</protein>
<dbReference type="AlphaFoldDB" id="A0A9D2TA49"/>
<dbReference type="GO" id="GO:0003700">
    <property type="term" value="F:DNA-binding transcription factor activity"/>
    <property type="evidence" value="ECO:0007669"/>
    <property type="project" value="InterPro"/>
</dbReference>
<dbReference type="Proteomes" id="UP000823886">
    <property type="component" value="Unassembled WGS sequence"/>
</dbReference>
<proteinExistence type="predicted"/>
<reference evidence="5" key="1">
    <citation type="journal article" date="2021" name="PeerJ">
        <title>Extensive microbial diversity within the chicken gut microbiome revealed by metagenomics and culture.</title>
        <authorList>
            <person name="Gilroy R."/>
            <person name="Ravi A."/>
            <person name="Getino M."/>
            <person name="Pursley I."/>
            <person name="Horton D.L."/>
            <person name="Alikhan N.F."/>
            <person name="Baker D."/>
            <person name="Gharbi K."/>
            <person name="Hall N."/>
            <person name="Watson M."/>
            <person name="Adriaenssens E.M."/>
            <person name="Foster-Nyarko E."/>
            <person name="Jarju S."/>
            <person name="Secka A."/>
            <person name="Antonio M."/>
            <person name="Oren A."/>
            <person name="Chaudhuri R.R."/>
            <person name="La Ragione R."/>
            <person name="Hildebrand F."/>
            <person name="Pallen M.J."/>
        </authorList>
    </citation>
    <scope>NUCLEOTIDE SEQUENCE</scope>
    <source>
        <strain evidence="5">ChiBcec2-3848</strain>
    </source>
</reference>
<dbReference type="PROSITE" id="PS00041">
    <property type="entry name" value="HTH_ARAC_FAMILY_1"/>
    <property type="match status" value="1"/>
</dbReference>
<dbReference type="Gene3D" id="1.10.10.60">
    <property type="entry name" value="Homeodomain-like"/>
    <property type="match status" value="2"/>
</dbReference>
<accession>A0A9D2TA49</accession>
<reference evidence="5" key="2">
    <citation type="submission" date="2021-04" db="EMBL/GenBank/DDBJ databases">
        <authorList>
            <person name="Gilroy R."/>
        </authorList>
    </citation>
    <scope>NUCLEOTIDE SEQUENCE</scope>
    <source>
        <strain evidence="5">ChiBcec2-3848</strain>
    </source>
</reference>
<dbReference type="EMBL" id="DWVZ01000025">
    <property type="protein sequence ID" value="HJC62394.1"/>
    <property type="molecule type" value="Genomic_DNA"/>
</dbReference>
<dbReference type="Pfam" id="PF12833">
    <property type="entry name" value="HTH_18"/>
    <property type="match status" value="1"/>
</dbReference>
<keyword evidence="1" id="KW-0805">Transcription regulation</keyword>
<dbReference type="PRINTS" id="PR00032">
    <property type="entry name" value="HTHARAC"/>
</dbReference>